<gene>
    <name evidence="2" type="ORF">GNB42_000754</name>
    <name evidence="1" type="ORF">GNB54_002819</name>
</gene>
<accession>A0A737K6C4</accession>
<protein>
    <submittedName>
        <fullName evidence="2">Uncharacterized protein</fullName>
    </submittedName>
</protein>
<organism evidence="2">
    <name type="scientific">Salmonella enterica subsp. enterica serovar Paratyphi C</name>
    <dbReference type="NCBI Taxonomy" id="57046"/>
    <lineage>
        <taxon>Bacteria</taxon>
        <taxon>Pseudomonadati</taxon>
        <taxon>Pseudomonadota</taxon>
        <taxon>Gammaproteobacteria</taxon>
        <taxon>Enterobacterales</taxon>
        <taxon>Enterobacteriaceae</taxon>
        <taxon>Salmonella</taxon>
    </lineage>
</organism>
<sequence length="56" mass="6188">MGFVLNCSGRDNTLIARSKGFGCTVPELEIVLLDIDLEKVFTADPYIPKTANQLLF</sequence>
<dbReference type="EMBL" id="DAAHMM010000011">
    <property type="protein sequence ID" value="HAB6613870.1"/>
    <property type="molecule type" value="Genomic_DNA"/>
</dbReference>
<comment type="caution">
    <text evidence="2">The sequence shown here is derived from an EMBL/GenBank/DDBJ whole genome shotgun (WGS) entry which is preliminary data.</text>
</comment>
<evidence type="ECO:0000313" key="1">
    <source>
        <dbReference type="EMBL" id="HAB6613870.1"/>
    </source>
</evidence>
<dbReference type="AlphaFoldDB" id="A0A737K6C4"/>
<reference evidence="2" key="1">
    <citation type="journal article" date="2018" name="Genome Biol.">
        <title>SKESA: strategic k-mer extension for scrupulous assemblies.</title>
        <authorList>
            <person name="Souvorov A."/>
            <person name="Agarwala R."/>
            <person name="Lipman D.J."/>
        </authorList>
    </citation>
    <scope>NUCLEOTIDE SEQUENCE</scope>
    <source>
        <strain evidence="2">IP 2/88</strain>
        <strain evidence="1">IP 33 K</strain>
    </source>
</reference>
<name>A0A737K6C4_SALET</name>
<proteinExistence type="predicted"/>
<reference evidence="2" key="2">
    <citation type="submission" date="2018-07" db="EMBL/GenBank/DDBJ databases">
        <authorList>
            <consortium name="NCBI Pathogen Detection Project"/>
        </authorList>
    </citation>
    <scope>NUCLEOTIDE SEQUENCE</scope>
    <source>
        <strain evidence="2">IP 2/88</strain>
        <strain evidence="1">IP 33 K</strain>
    </source>
</reference>
<evidence type="ECO:0000313" key="2">
    <source>
        <dbReference type="EMBL" id="HAE8318199.1"/>
    </source>
</evidence>
<dbReference type="EMBL" id="DAATGT010000002">
    <property type="protein sequence ID" value="HAE8318199.1"/>
    <property type="molecule type" value="Genomic_DNA"/>
</dbReference>